<comment type="similarity">
    <text evidence="2">Belongs to the major facilitator superfamily. TCR/Tet family.</text>
</comment>
<evidence type="ECO:0000256" key="6">
    <source>
        <dbReference type="SAM" id="MobiDB-lite"/>
    </source>
</evidence>
<keyword evidence="5 7" id="KW-0472">Membrane</keyword>
<dbReference type="PANTHER" id="PTHR23501">
    <property type="entry name" value="MAJOR FACILITATOR SUPERFAMILY"/>
    <property type="match status" value="1"/>
</dbReference>
<feature type="transmembrane region" description="Helical" evidence="7">
    <location>
        <begin position="214"/>
        <end position="238"/>
    </location>
</feature>
<dbReference type="RefSeq" id="XP_020124164.1">
    <property type="nucleotide sequence ID" value="XM_020260415.1"/>
</dbReference>
<dbReference type="InterPro" id="IPR036259">
    <property type="entry name" value="MFS_trans_sf"/>
</dbReference>
<feature type="transmembrane region" description="Helical" evidence="7">
    <location>
        <begin position="289"/>
        <end position="308"/>
    </location>
</feature>
<feature type="transmembrane region" description="Helical" evidence="7">
    <location>
        <begin position="154"/>
        <end position="177"/>
    </location>
</feature>
<proteinExistence type="inferred from homology"/>
<evidence type="ECO:0000256" key="4">
    <source>
        <dbReference type="ARBA" id="ARBA00022989"/>
    </source>
</evidence>
<dbReference type="Gene3D" id="1.20.1720.10">
    <property type="entry name" value="Multidrug resistance protein D"/>
    <property type="match status" value="1"/>
</dbReference>
<reference evidence="9" key="1">
    <citation type="submission" date="2015-06" db="EMBL/GenBank/DDBJ databases">
        <title>Talaromyces atroroseus IBT 11181 draft genome.</title>
        <authorList>
            <person name="Rasmussen K.B."/>
            <person name="Rasmussen S."/>
            <person name="Petersen B."/>
            <person name="Sicheritz-Ponten T."/>
            <person name="Mortensen U.H."/>
            <person name="Thrane U."/>
        </authorList>
    </citation>
    <scope>NUCLEOTIDE SEQUENCE [LARGE SCALE GENOMIC DNA]</scope>
    <source>
        <strain evidence="9">IBT 11181</strain>
    </source>
</reference>
<dbReference type="Proteomes" id="UP000214365">
    <property type="component" value="Unassembled WGS sequence"/>
</dbReference>
<feature type="compositionally biased region" description="Polar residues" evidence="6">
    <location>
        <begin position="1"/>
        <end position="24"/>
    </location>
</feature>
<name>A0A225AWQ4_TALAT</name>
<feature type="transmembrane region" description="Helical" evidence="7">
    <location>
        <begin position="128"/>
        <end position="148"/>
    </location>
</feature>
<evidence type="ECO:0000256" key="3">
    <source>
        <dbReference type="ARBA" id="ARBA00022692"/>
    </source>
</evidence>
<feature type="transmembrane region" description="Helical" evidence="7">
    <location>
        <begin position="328"/>
        <end position="349"/>
    </location>
</feature>
<dbReference type="InterPro" id="IPR020846">
    <property type="entry name" value="MFS_dom"/>
</dbReference>
<dbReference type="PANTHER" id="PTHR23501:SF193">
    <property type="entry name" value="MULTIDRUG TRANSPORTER, PUTATIVE (AFU_ORTHOLOGUE AFUA_8G00940)-RELATED"/>
    <property type="match status" value="1"/>
</dbReference>
<dbReference type="PROSITE" id="PS50850">
    <property type="entry name" value="MFS"/>
    <property type="match status" value="1"/>
</dbReference>
<feature type="transmembrane region" description="Helical" evidence="7">
    <location>
        <begin position="531"/>
        <end position="552"/>
    </location>
</feature>
<evidence type="ECO:0000256" key="2">
    <source>
        <dbReference type="ARBA" id="ARBA00007520"/>
    </source>
</evidence>
<dbReference type="CDD" id="cd17502">
    <property type="entry name" value="MFS_Azr1_MDR_like"/>
    <property type="match status" value="1"/>
</dbReference>
<accession>A0A225AWQ4</accession>
<keyword evidence="4 7" id="KW-1133">Transmembrane helix</keyword>
<dbReference type="SUPFAM" id="SSF103473">
    <property type="entry name" value="MFS general substrate transporter"/>
    <property type="match status" value="1"/>
</dbReference>
<dbReference type="GeneID" id="31000347"/>
<keyword evidence="10" id="KW-1185">Reference proteome</keyword>
<evidence type="ECO:0000256" key="7">
    <source>
        <dbReference type="SAM" id="Phobius"/>
    </source>
</evidence>
<evidence type="ECO:0000313" key="9">
    <source>
        <dbReference type="EMBL" id="OKL64043.1"/>
    </source>
</evidence>
<evidence type="ECO:0000259" key="8">
    <source>
        <dbReference type="PROSITE" id="PS50850"/>
    </source>
</evidence>
<dbReference type="InterPro" id="IPR011701">
    <property type="entry name" value="MFS"/>
</dbReference>
<feature type="transmembrane region" description="Helical" evidence="7">
    <location>
        <begin position="455"/>
        <end position="478"/>
    </location>
</feature>
<evidence type="ECO:0000313" key="10">
    <source>
        <dbReference type="Proteomes" id="UP000214365"/>
    </source>
</evidence>
<evidence type="ECO:0000256" key="1">
    <source>
        <dbReference type="ARBA" id="ARBA00004141"/>
    </source>
</evidence>
<comment type="subcellular location">
    <subcellularLocation>
        <location evidence="1">Membrane</location>
        <topology evidence="1">Multi-pass membrane protein</topology>
    </subcellularLocation>
</comment>
<feature type="region of interest" description="Disordered" evidence="6">
    <location>
        <begin position="1"/>
        <end position="33"/>
    </location>
</feature>
<feature type="domain" description="Major facilitator superfamily (MFS) profile" evidence="8">
    <location>
        <begin position="64"/>
        <end position="563"/>
    </location>
</feature>
<dbReference type="OrthoDB" id="10021397at2759"/>
<feature type="transmembrane region" description="Helical" evidence="7">
    <location>
        <begin position="189"/>
        <end position="208"/>
    </location>
</feature>
<feature type="transmembrane region" description="Helical" evidence="7">
    <location>
        <begin position="369"/>
        <end position="390"/>
    </location>
</feature>
<dbReference type="AlphaFoldDB" id="A0A225AWQ4"/>
<feature type="transmembrane region" description="Helical" evidence="7">
    <location>
        <begin position="56"/>
        <end position="77"/>
    </location>
</feature>
<dbReference type="EMBL" id="LFMY01000001">
    <property type="protein sequence ID" value="OKL64043.1"/>
    <property type="molecule type" value="Genomic_DNA"/>
</dbReference>
<comment type="caution">
    <text evidence="9">The sequence shown here is derived from an EMBL/GenBank/DDBJ whole genome shotgun (WGS) entry which is preliminary data.</text>
</comment>
<dbReference type="Gene3D" id="1.20.1250.20">
    <property type="entry name" value="MFS general substrate transporter like domains"/>
    <property type="match status" value="1"/>
</dbReference>
<feature type="transmembrane region" description="Helical" evidence="7">
    <location>
        <begin position="258"/>
        <end position="277"/>
    </location>
</feature>
<organism evidence="9 10">
    <name type="scientific">Talaromyces atroroseus</name>
    <dbReference type="NCBI Taxonomy" id="1441469"/>
    <lineage>
        <taxon>Eukaryota</taxon>
        <taxon>Fungi</taxon>
        <taxon>Dikarya</taxon>
        <taxon>Ascomycota</taxon>
        <taxon>Pezizomycotina</taxon>
        <taxon>Eurotiomycetes</taxon>
        <taxon>Eurotiomycetidae</taxon>
        <taxon>Eurotiales</taxon>
        <taxon>Trichocomaceae</taxon>
        <taxon>Talaromyces</taxon>
        <taxon>Talaromyces sect. Trachyspermi</taxon>
    </lineage>
</organism>
<evidence type="ECO:0000256" key="5">
    <source>
        <dbReference type="ARBA" id="ARBA00023136"/>
    </source>
</evidence>
<gene>
    <name evidence="9" type="ORF">UA08_00592</name>
</gene>
<dbReference type="GO" id="GO:0005886">
    <property type="term" value="C:plasma membrane"/>
    <property type="evidence" value="ECO:0007669"/>
    <property type="project" value="TreeGrafter"/>
</dbReference>
<sequence length="563" mass="59903">MQKSEYSSGPSTSAMAIKSTLQTENEGKDKDMDMDMTNRTAVDLDDSQSGKTPKPLTGLTLLALMASITLAAFLLLLDASIVATAVPKITGQFHSLDQVGWYGTAYLAANCACQPLTGKIYTFFSIKWTYLTFFALFEIGSALCGGATSSNMLIVGRAVAGLGGSGLLNGSYTIIAATLPVAKQPSYRGILMGLAILGLVGGPLIGGVLTEYASWRWCFLINLPCGGVVALFLILIPIPDMGATSDGKQTVLGRLRRLDLIGFVLFAPTMLMLIFALEWGGVNYAWKSAMIIGLFCGSFGNLLVFIAWEHRMGSGAMIPLALIRRRVIWSSCLNMAFMVGCTMVITYYFPIYFQAVRGASPTQSGVDMLPQILSNMIITIITGILVGRVGYYVPFSLASGICMSIGSGLISTITATSPNAPRIGYQILQGAQGFGFQIPILAVQDSIRREEVSTAVAMVVFSQNFGGAIFLAIAEVIFSGQLRRELAIHAPDVNADVVIAAGTSAADVRAAVSPSMLPGVLVSYSKTFNHVTYLAVGAACGVFVSATAMGWVRLRKEEDEEEA</sequence>
<dbReference type="Pfam" id="PF07690">
    <property type="entry name" value="MFS_1"/>
    <property type="match status" value="1"/>
</dbReference>
<protein>
    <recommendedName>
        <fullName evidence="8">Major facilitator superfamily (MFS) profile domain-containing protein</fullName>
    </recommendedName>
</protein>
<dbReference type="GO" id="GO:0022857">
    <property type="term" value="F:transmembrane transporter activity"/>
    <property type="evidence" value="ECO:0007669"/>
    <property type="project" value="InterPro"/>
</dbReference>
<keyword evidence="3 7" id="KW-0812">Transmembrane</keyword>